<accession>A0AAD5U0S3</accession>
<keyword evidence="4" id="KW-1185">Reference proteome</keyword>
<dbReference type="GO" id="GO:0051082">
    <property type="term" value="F:unfolded protein binding"/>
    <property type="evidence" value="ECO:0007669"/>
    <property type="project" value="InterPro"/>
</dbReference>
<dbReference type="GO" id="GO:0006457">
    <property type="term" value="P:protein folding"/>
    <property type="evidence" value="ECO:0007669"/>
    <property type="project" value="InterPro"/>
</dbReference>
<evidence type="ECO:0000313" key="4">
    <source>
        <dbReference type="Proteomes" id="UP001211065"/>
    </source>
</evidence>
<dbReference type="Proteomes" id="UP001211065">
    <property type="component" value="Unassembled WGS sequence"/>
</dbReference>
<gene>
    <name evidence="3" type="primary">DNAJB13</name>
    <name evidence="3" type="ORF">HK099_004030</name>
</gene>
<dbReference type="CDD" id="cd06257">
    <property type="entry name" value="DnaJ"/>
    <property type="match status" value="1"/>
</dbReference>
<dbReference type="AlphaFoldDB" id="A0AAD5U0S3"/>
<dbReference type="FunFam" id="1.10.287.110:FF:000106">
    <property type="entry name" value="Putative heat shock protein-like protein"/>
    <property type="match status" value="1"/>
</dbReference>
<dbReference type="SUPFAM" id="SSF46565">
    <property type="entry name" value="Chaperone J-domain"/>
    <property type="match status" value="1"/>
</dbReference>
<dbReference type="Gene3D" id="2.60.260.20">
    <property type="entry name" value="Urease metallochaperone UreE, N-terminal domain"/>
    <property type="match status" value="2"/>
</dbReference>
<dbReference type="Pfam" id="PF00226">
    <property type="entry name" value="DnaJ"/>
    <property type="match status" value="1"/>
</dbReference>
<reference evidence="3" key="1">
    <citation type="submission" date="2020-05" db="EMBL/GenBank/DDBJ databases">
        <title>Phylogenomic resolution of chytrid fungi.</title>
        <authorList>
            <person name="Stajich J.E."/>
            <person name="Amses K."/>
            <person name="Simmons R."/>
            <person name="Seto K."/>
            <person name="Myers J."/>
            <person name="Bonds A."/>
            <person name="Quandt C.A."/>
            <person name="Barry K."/>
            <person name="Liu P."/>
            <person name="Grigoriev I."/>
            <person name="Longcore J.E."/>
            <person name="James T.Y."/>
        </authorList>
    </citation>
    <scope>NUCLEOTIDE SEQUENCE</scope>
    <source>
        <strain evidence="3">JEL0476</strain>
    </source>
</reference>
<evidence type="ECO:0000313" key="3">
    <source>
        <dbReference type="EMBL" id="KAJ3220766.1"/>
    </source>
</evidence>
<dbReference type="GO" id="GO:0005829">
    <property type="term" value="C:cytosol"/>
    <property type="evidence" value="ECO:0007669"/>
    <property type="project" value="TreeGrafter"/>
</dbReference>
<dbReference type="InterPro" id="IPR036869">
    <property type="entry name" value="J_dom_sf"/>
</dbReference>
<dbReference type="Pfam" id="PF01556">
    <property type="entry name" value="DnaJ_C"/>
    <property type="match status" value="1"/>
</dbReference>
<dbReference type="PANTHER" id="PTHR24078:SF553">
    <property type="entry name" value="DNAJ HOMOLOG SUBFAMILY B MEMBER 5"/>
    <property type="match status" value="1"/>
</dbReference>
<evidence type="ECO:0000256" key="1">
    <source>
        <dbReference type="ARBA" id="ARBA00023186"/>
    </source>
</evidence>
<keyword evidence="1" id="KW-0143">Chaperone</keyword>
<dbReference type="SUPFAM" id="SSF49493">
    <property type="entry name" value="HSP40/DnaJ peptide-binding domain"/>
    <property type="match status" value="2"/>
</dbReference>
<dbReference type="InterPro" id="IPR001623">
    <property type="entry name" value="DnaJ_domain"/>
</dbReference>
<name>A0AAD5U0S3_9FUNG</name>
<dbReference type="Gene3D" id="1.10.287.110">
    <property type="entry name" value="DnaJ domain"/>
    <property type="match status" value="1"/>
</dbReference>
<dbReference type="GO" id="GO:0051087">
    <property type="term" value="F:protein-folding chaperone binding"/>
    <property type="evidence" value="ECO:0007669"/>
    <property type="project" value="TreeGrafter"/>
</dbReference>
<evidence type="ECO:0000259" key="2">
    <source>
        <dbReference type="PROSITE" id="PS50076"/>
    </source>
</evidence>
<dbReference type="PROSITE" id="PS50076">
    <property type="entry name" value="DNAJ_2"/>
    <property type="match status" value="1"/>
</dbReference>
<feature type="domain" description="J" evidence="2">
    <location>
        <begin position="8"/>
        <end position="72"/>
    </location>
</feature>
<dbReference type="GO" id="GO:0006413">
    <property type="term" value="P:translational initiation"/>
    <property type="evidence" value="ECO:0007669"/>
    <property type="project" value="TreeGrafter"/>
</dbReference>
<dbReference type="PRINTS" id="PR00625">
    <property type="entry name" value="JDOMAIN"/>
</dbReference>
<dbReference type="InterPro" id="IPR051339">
    <property type="entry name" value="DnaJ_subfamily_B"/>
</dbReference>
<dbReference type="PANTHER" id="PTHR24078">
    <property type="entry name" value="DNAJ HOMOLOG SUBFAMILY C MEMBER"/>
    <property type="match status" value="1"/>
</dbReference>
<sequence>MNTVPERDFYQVLNLDRSASPDDIRRHYRKLALKHHPEKSDSAASSETFLKITEAFHVLNDANRRAIYDQYGIEGLKNGVPSRPGFDGFRGQYQFHGDVNAVFQEFFGGNNPFSDFFNDHVEHPISLFGSKFGGMHGMSSVSNAEGPTKDPPFLIDLPLTLEELYSGTVKKVKIQRKVLEENGMSTTNEEICLTIDVKKGWKDGTQIVFPKEGDQGPNKIPNDIIFVVKEKPHHTFQRQGDNLTYTTTVSLVKALTNSVITITTLDERILRIPINDVISPDYVKEVSEEGMPNSKDNNIKGKLYIKFNVKFPTYLSEEKKKAIQQAFDL</sequence>
<proteinExistence type="predicted"/>
<dbReference type="SMART" id="SM00271">
    <property type="entry name" value="DnaJ"/>
    <property type="match status" value="1"/>
</dbReference>
<organism evidence="3 4">
    <name type="scientific">Clydaea vesicula</name>
    <dbReference type="NCBI Taxonomy" id="447962"/>
    <lineage>
        <taxon>Eukaryota</taxon>
        <taxon>Fungi</taxon>
        <taxon>Fungi incertae sedis</taxon>
        <taxon>Chytridiomycota</taxon>
        <taxon>Chytridiomycota incertae sedis</taxon>
        <taxon>Chytridiomycetes</taxon>
        <taxon>Lobulomycetales</taxon>
        <taxon>Lobulomycetaceae</taxon>
        <taxon>Clydaea</taxon>
    </lineage>
</organism>
<protein>
    <submittedName>
        <fullName evidence="3">DnaJ sub B member 13</fullName>
    </submittedName>
</protein>
<dbReference type="EMBL" id="JADGJW010000275">
    <property type="protein sequence ID" value="KAJ3220766.1"/>
    <property type="molecule type" value="Genomic_DNA"/>
</dbReference>
<dbReference type="InterPro" id="IPR008971">
    <property type="entry name" value="HSP40/DnaJ_pept-bd"/>
</dbReference>
<dbReference type="CDD" id="cd10747">
    <property type="entry name" value="DnaJ_C"/>
    <property type="match status" value="1"/>
</dbReference>
<dbReference type="FunFam" id="2.60.260.20:FF:000002">
    <property type="entry name" value="Dnaj homolog subfamily b member"/>
    <property type="match status" value="1"/>
</dbReference>
<dbReference type="FunFam" id="2.60.260.20:FF:000006">
    <property type="entry name" value="DnaJ subfamily B member 13"/>
    <property type="match status" value="1"/>
</dbReference>
<comment type="caution">
    <text evidence="3">The sequence shown here is derived from an EMBL/GenBank/DDBJ whole genome shotgun (WGS) entry which is preliminary data.</text>
</comment>
<dbReference type="InterPro" id="IPR002939">
    <property type="entry name" value="DnaJ_C"/>
</dbReference>